<dbReference type="GO" id="GO:0043001">
    <property type="term" value="P:Golgi to plasma membrane protein transport"/>
    <property type="evidence" value="ECO:0007669"/>
    <property type="project" value="TreeGrafter"/>
</dbReference>
<protein>
    <submittedName>
        <fullName evidence="11">DEKNAAC103712</fullName>
    </submittedName>
</protein>
<keyword evidence="4 10" id="KW-0812">Transmembrane</keyword>
<evidence type="ECO:0000256" key="8">
    <source>
        <dbReference type="ARBA" id="ARBA00023136"/>
    </source>
</evidence>
<feature type="transmembrane region" description="Helical" evidence="10">
    <location>
        <begin position="35"/>
        <end position="54"/>
    </location>
</feature>
<feature type="region of interest" description="Disordered" evidence="9">
    <location>
        <begin position="80"/>
        <end position="107"/>
    </location>
</feature>
<evidence type="ECO:0000313" key="12">
    <source>
        <dbReference type="Proteomes" id="UP000290900"/>
    </source>
</evidence>
<keyword evidence="12" id="KW-1185">Reference proteome</keyword>
<evidence type="ECO:0000256" key="10">
    <source>
        <dbReference type="SAM" id="Phobius"/>
    </source>
</evidence>
<evidence type="ECO:0000256" key="4">
    <source>
        <dbReference type="ARBA" id="ARBA00022692"/>
    </source>
</evidence>
<sequence>MLVIGRSKLAWDFAVTVHVINLFCAWMYEGFPKNLSWWALQVMSSLIMVSLGTYTTRWKELRDTFFDGLIDAELGQSNAMMGDTDQNENEESEGVRNTIPMKNMTKV</sequence>
<keyword evidence="8 10" id="KW-0472">Membrane</keyword>
<keyword evidence="7" id="KW-0333">Golgi apparatus</keyword>
<dbReference type="GO" id="GO:0005829">
    <property type="term" value="C:cytosol"/>
    <property type="evidence" value="ECO:0007669"/>
    <property type="project" value="GOC"/>
</dbReference>
<reference evidence="11 12" key="1">
    <citation type="submission" date="2018-12" db="EMBL/GenBank/DDBJ databases">
        <authorList>
            <person name="Tiukova I."/>
            <person name="Dainat J."/>
        </authorList>
    </citation>
    <scope>NUCLEOTIDE SEQUENCE [LARGE SCALE GENOMIC DNA]</scope>
</reference>
<comment type="subcellular location">
    <subcellularLocation>
        <location evidence="1">Golgi apparatus membrane</location>
        <topology evidence="1">Multi-pass membrane protein</topology>
    </subcellularLocation>
</comment>
<dbReference type="Proteomes" id="UP000290900">
    <property type="component" value="Unassembled WGS sequence"/>
</dbReference>
<dbReference type="OrthoDB" id="542931at2759"/>
<accession>A0A448YNY6</accession>
<feature type="transmembrane region" description="Helical" evidence="10">
    <location>
        <begin position="9"/>
        <end position="29"/>
    </location>
</feature>
<keyword evidence="6 10" id="KW-1133">Transmembrane helix</keyword>
<dbReference type="InterPro" id="IPR019185">
    <property type="entry name" value="Integral_membrane_SYS1-rel"/>
</dbReference>
<organism evidence="11 12">
    <name type="scientific">Brettanomyces naardenensis</name>
    <name type="common">Yeast</name>
    <dbReference type="NCBI Taxonomy" id="13370"/>
    <lineage>
        <taxon>Eukaryota</taxon>
        <taxon>Fungi</taxon>
        <taxon>Dikarya</taxon>
        <taxon>Ascomycota</taxon>
        <taxon>Saccharomycotina</taxon>
        <taxon>Pichiomycetes</taxon>
        <taxon>Pichiales</taxon>
        <taxon>Pichiaceae</taxon>
        <taxon>Brettanomyces</taxon>
    </lineage>
</organism>
<name>A0A448YNY6_BRENA</name>
<dbReference type="PANTHER" id="PTHR12952">
    <property type="entry name" value="SYS1"/>
    <property type="match status" value="1"/>
</dbReference>
<dbReference type="GO" id="GO:0000139">
    <property type="term" value="C:Golgi membrane"/>
    <property type="evidence" value="ECO:0007669"/>
    <property type="project" value="UniProtKB-SubCell"/>
</dbReference>
<evidence type="ECO:0000256" key="3">
    <source>
        <dbReference type="ARBA" id="ARBA00022448"/>
    </source>
</evidence>
<dbReference type="EMBL" id="CAACVR010000023">
    <property type="protein sequence ID" value="VEU22601.1"/>
    <property type="molecule type" value="Genomic_DNA"/>
</dbReference>
<dbReference type="Pfam" id="PF09801">
    <property type="entry name" value="SYS1"/>
    <property type="match status" value="1"/>
</dbReference>
<dbReference type="GO" id="GO:0005802">
    <property type="term" value="C:trans-Golgi network"/>
    <property type="evidence" value="ECO:0007669"/>
    <property type="project" value="TreeGrafter"/>
</dbReference>
<comment type="similarity">
    <text evidence="2">Belongs to the SYS1 family.</text>
</comment>
<keyword evidence="3" id="KW-0813">Transport</keyword>
<evidence type="ECO:0000256" key="7">
    <source>
        <dbReference type="ARBA" id="ARBA00023034"/>
    </source>
</evidence>
<evidence type="ECO:0000256" key="5">
    <source>
        <dbReference type="ARBA" id="ARBA00022927"/>
    </source>
</evidence>
<evidence type="ECO:0000256" key="1">
    <source>
        <dbReference type="ARBA" id="ARBA00004653"/>
    </source>
</evidence>
<dbReference type="GO" id="GO:0006895">
    <property type="term" value="P:Golgi to endosome transport"/>
    <property type="evidence" value="ECO:0007669"/>
    <property type="project" value="TreeGrafter"/>
</dbReference>
<evidence type="ECO:0000256" key="9">
    <source>
        <dbReference type="SAM" id="MobiDB-lite"/>
    </source>
</evidence>
<evidence type="ECO:0000256" key="2">
    <source>
        <dbReference type="ARBA" id="ARBA00008160"/>
    </source>
</evidence>
<dbReference type="AlphaFoldDB" id="A0A448YNY6"/>
<dbReference type="STRING" id="13370.A0A448YNY6"/>
<dbReference type="GO" id="GO:0034067">
    <property type="term" value="P:protein localization to Golgi apparatus"/>
    <property type="evidence" value="ECO:0007669"/>
    <property type="project" value="TreeGrafter"/>
</dbReference>
<keyword evidence="5" id="KW-0653">Protein transport</keyword>
<evidence type="ECO:0000256" key="6">
    <source>
        <dbReference type="ARBA" id="ARBA00022989"/>
    </source>
</evidence>
<evidence type="ECO:0000313" key="11">
    <source>
        <dbReference type="EMBL" id="VEU22601.1"/>
    </source>
</evidence>
<dbReference type="InParanoid" id="A0A448YNY6"/>
<dbReference type="PANTHER" id="PTHR12952:SF0">
    <property type="entry name" value="PROTEIN SYS1 HOMOLOG"/>
    <property type="match status" value="1"/>
</dbReference>
<gene>
    <name evidence="11" type="ORF">BRENAR_LOCUS3332</name>
</gene>
<proteinExistence type="inferred from homology"/>